<organism evidence="1 2">
    <name type="scientific">Dryococelus australis</name>
    <dbReference type="NCBI Taxonomy" id="614101"/>
    <lineage>
        <taxon>Eukaryota</taxon>
        <taxon>Metazoa</taxon>
        <taxon>Ecdysozoa</taxon>
        <taxon>Arthropoda</taxon>
        <taxon>Hexapoda</taxon>
        <taxon>Insecta</taxon>
        <taxon>Pterygota</taxon>
        <taxon>Neoptera</taxon>
        <taxon>Polyneoptera</taxon>
        <taxon>Phasmatodea</taxon>
        <taxon>Verophasmatodea</taxon>
        <taxon>Anareolatae</taxon>
        <taxon>Phasmatidae</taxon>
        <taxon>Eurycanthinae</taxon>
        <taxon>Dryococelus</taxon>
    </lineage>
</organism>
<dbReference type="Proteomes" id="UP001159363">
    <property type="component" value="Chromosome X"/>
</dbReference>
<dbReference type="EMBL" id="JARBHB010000004">
    <property type="protein sequence ID" value="KAJ8887427.1"/>
    <property type="molecule type" value="Genomic_DNA"/>
</dbReference>
<evidence type="ECO:0000313" key="2">
    <source>
        <dbReference type="Proteomes" id="UP001159363"/>
    </source>
</evidence>
<accession>A0ABQ9HSS6</accession>
<proteinExistence type="predicted"/>
<reference evidence="1 2" key="1">
    <citation type="submission" date="2023-02" db="EMBL/GenBank/DDBJ databases">
        <title>LHISI_Scaffold_Assembly.</title>
        <authorList>
            <person name="Stuart O.P."/>
            <person name="Cleave R."/>
            <person name="Magrath M.J.L."/>
            <person name="Mikheyev A.S."/>
        </authorList>
    </citation>
    <scope>NUCLEOTIDE SEQUENCE [LARGE SCALE GENOMIC DNA]</scope>
    <source>
        <strain evidence="1">Daus_M_001</strain>
        <tissue evidence="1">Leg muscle</tissue>
    </source>
</reference>
<evidence type="ECO:0000313" key="1">
    <source>
        <dbReference type="EMBL" id="KAJ8887427.1"/>
    </source>
</evidence>
<sequence>MLRCHPNCLPILFHNLTYNANSIVTQLGYDTEGIFTIPYTEEKLFTSTKCLAITSPFSLYTPSDLYLPACDSCAKSTRQLLRSSLIPGNSQGSVPICLHHLVWTLEEPELPDIAASHNRLPPCTDTLGGIWICNTSILYQALPPDHNLDFVDVLEKFLELCLAMYGVDCVWHISVPEFLIDVMLRKTGVELELLVDYDIHLSQYSIHESSSICLV</sequence>
<gene>
    <name evidence="1" type="ORF">PR048_013642</name>
</gene>
<protein>
    <submittedName>
        <fullName evidence="1">Uncharacterized protein</fullName>
    </submittedName>
</protein>
<name>A0ABQ9HSS6_9NEOP</name>
<keyword evidence="2" id="KW-1185">Reference proteome</keyword>
<comment type="caution">
    <text evidence="1">The sequence shown here is derived from an EMBL/GenBank/DDBJ whole genome shotgun (WGS) entry which is preliminary data.</text>
</comment>